<dbReference type="CDD" id="cd13441">
    <property type="entry name" value="CamS_repeat_1"/>
    <property type="match status" value="1"/>
</dbReference>
<dbReference type="Gene3D" id="3.10.570.10">
    <property type="entry name" value="sex pheromone staph- cam373 precursor domain"/>
    <property type="match status" value="1"/>
</dbReference>
<dbReference type="Pfam" id="PF07537">
    <property type="entry name" value="CamS"/>
    <property type="match status" value="1"/>
</dbReference>
<feature type="chain" id="PRO_5038895732" evidence="1">
    <location>
        <begin position="20"/>
        <end position="381"/>
    </location>
</feature>
<dbReference type="AlphaFoldDB" id="A0A437SWQ0"/>
<evidence type="ECO:0000313" key="3">
    <source>
        <dbReference type="Proteomes" id="UP000288291"/>
    </source>
</evidence>
<dbReference type="InterPro" id="IPR011426">
    <property type="entry name" value="CamS"/>
</dbReference>
<dbReference type="EMBL" id="RXIA01000005">
    <property type="protein sequence ID" value="RVU71368.1"/>
    <property type="molecule type" value="Genomic_DNA"/>
</dbReference>
<dbReference type="Proteomes" id="UP000288291">
    <property type="component" value="Unassembled WGS sequence"/>
</dbReference>
<proteinExistence type="predicted"/>
<feature type="signal peptide" evidence="1">
    <location>
        <begin position="1"/>
        <end position="19"/>
    </location>
</feature>
<dbReference type="PROSITE" id="PS51257">
    <property type="entry name" value="PROKAR_LIPOPROTEIN"/>
    <property type="match status" value="1"/>
</dbReference>
<evidence type="ECO:0000256" key="1">
    <source>
        <dbReference type="SAM" id="SignalP"/>
    </source>
</evidence>
<accession>A0A437SWQ0</accession>
<keyword evidence="3" id="KW-1185">Reference proteome</keyword>
<reference evidence="2 3" key="1">
    <citation type="submission" date="2018-12" db="EMBL/GenBank/DDBJ databases">
        <authorList>
            <person name="Meng J."/>
        </authorList>
    </citation>
    <scope>NUCLEOTIDE SEQUENCE [LARGE SCALE GENOMIC DNA]</scope>
    <source>
        <strain evidence="2 3">HT111-2</strain>
    </source>
</reference>
<evidence type="ECO:0000313" key="2">
    <source>
        <dbReference type="EMBL" id="RVU71368.1"/>
    </source>
</evidence>
<dbReference type="PIRSF" id="PIRSF012509">
    <property type="entry name" value="CamS"/>
    <property type="match status" value="1"/>
</dbReference>
<dbReference type="CDD" id="cd13440">
    <property type="entry name" value="CamS_repeat_2"/>
    <property type="match status" value="1"/>
</dbReference>
<dbReference type="RefSeq" id="WP_103661774.1">
    <property type="nucleotide sequence ID" value="NZ_ML136874.1"/>
</dbReference>
<keyword evidence="1" id="KW-0732">Signal</keyword>
<protein>
    <submittedName>
        <fullName evidence="2">CamS family sex pheromone protein</fullName>
    </submittedName>
</protein>
<gene>
    <name evidence="2" type="ORF">EJK17_02710</name>
</gene>
<name>A0A437SWQ0_9LACO</name>
<organism evidence="2 3">
    <name type="scientific">Lactobacillus xujianguonis</name>
    <dbReference type="NCBI Taxonomy" id="2495899"/>
    <lineage>
        <taxon>Bacteria</taxon>
        <taxon>Bacillati</taxon>
        <taxon>Bacillota</taxon>
        <taxon>Bacilli</taxon>
        <taxon>Lactobacillales</taxon>
        <taxon>Lactobacillaceae</taxon>
        <taxon>Lactobacillus</taxon>
    </lineage>
</organism>
<sequence>MKKYLQIIAIAGVALSLSACGNLKKSNLANNATTTSNANNKTKGYQTTSAGKNDYTVLLKNGQYLTSEISGLTATDNDNSVDTRELERGLVQISKLQFPTGSYVFQEGQYLDSPTVTDWLGRKSKDNPSGLNPVKGTKNDYHPYYLEELIEQDYFTGSRSNYHIGGVSIGLAMNSVDYYQKVKDGPQYQKAISRATQRREGEQIAQKVVARLRKKKALKNVPIVIGLFSKTDKDSLVGGSYFAYGTASANSSKITKWKSVSEKTQVLPTVGNAKAVNSNDASSFNSFKTAIQNYFPNISGVTATLRYKDGKLVQENISITTQFYGYEQVKSFSQLVLSTAKKYLANDVAIEIKIGSVDDVQALIAKETADSAYQVHIYGGE</sequence>
<comment type="caution">
    <text evidence="2">The sequence shown here is derived from an EMBL/GenBank/DDBJ whole genome shotgun (WGS) entry which is preliminary data.</text>
</comment>